<evidence type="ECO:0000256" key="1">
    <source>
        <dbReference type="ARBA" id="ARBA00023054"/>
    </source>
</evidence>
<proteinExistence type="predicted"/>
<feature type="region of interest" description="Disordered" evidence="3">
    <location>
        <begin position="81"/>
        <end position="116"/>
    </location>
</feature>
<feature type="coiled-coil region" evidence="2">
    <location>
        <begin position="119"/>
        <end position="195"/>
    </location>
</feature>
<gene>
    <name evidence="5" type="ORF">Ccrd_007990</name>
</gene>
<keyword evidence="1 2" id="KW-0175">Coiled coil</keyword>
<reference evidence="5 6" key="1">
    <citation type="journal article" date="2016" name="Sci. Rep.">
        <title>The genome sequence of the outbreeding globe artichoke constructed de novo incorporating a phase-aware low-pass sequencing strategy of F1 progeny.</title>
        <authorList>
            <person name="Scaglione D."/>
            <person name="Reyes-Chin-Wo S."/>
            <person name="Acquadro A."/>
            <person name="Froenicke L."/>
            <person name="Portis E."/>
            <person name="Beitel C."/>
            <person name="Tirone M."/>
            <person name="Mauro R."/>
            <person name="Lo Monaco A."/>
            <person name="Mauromicale G."/>
            <person name="Faccioli P."/>
            <person name="Cattivelli L."/>
            <person name="Rieseberg L."/>
            <person name="Michelmore R."/>
            <person name="Lanteri S."/>
        </authorList>
    </citation>
    <scope>NUCLEOTIDE SEQUENCE [LARGE SCALE GENOMIC DNA]</scope>
    <source>
        <strain evidence="5">2C</strain>
    </source>
</reference>
<feature type="domain" description="NAB" evidence="4">
    <location>
        <begin position="10"/>
        <end position="80"/>
    </location>
</feature>
<dbReference type="OMA" id="QERTEIM"/>
<comment type="caution">
    <text evidence="5">The sequence shown here is derived from an EMBL/GenBank/DDBJ whole genome shotgun (WGS) entry which is preliminary data.</text>
</comment>
<evidence type="ECO:0000259" key="4">
    <source>
        <dbReference type="PROSITE" id="PS51774"/>
    </source>
</evidence>
<keyword evidence="6" id="KW-1185">Reference proteome</keyword>
<evidence type="ECO:0000313" key="6">
    <source>
        <dbReference type="Proteomes" id="UP000243975"/>
    </source>
</evidence>
<dbReference type="InterPro" id="IPR011684">
    <property type="entry name" value="NAB"/>
</dbReference>
<dbReference type="EMBL" id="LEKV01005118">
    <property type="protein sequence ID" value="KVH90102.1"/>
    <property type="molecule type" value="Genomic_DNA"/>
</dbReference>
<feature type="non-terminal residue" evidence="5">
    <location>
        <position position="1"/>
    </location>
</feature>
<dbReference type="GO" id="GO:0005200">
    <property type="term" value="F:structural constituent of cytoskeleton"/>
    <property type="evidence" value="ECO:0007669"/>
    <property type="project" value="TreeGrafter"/>
</dbReference>
<evidence type="ECO:0000313" key="5">
    <source>
        <dbReference type="EMBL" id="KVH90102.1"/>
    </source>
</evidence>
<dbReference type="AlphaFoldDB" id="A0A118JTE9"/>
<accession>A0A118JTE9</accession>
<dbReference type="Gramene" id="KVH90102">
    <property type="protein sequence ID" value="KVH90102"/>
    <property type="gene ID" value="Ccrd_007990"/>
</dbReference>
<dbReference type="Proteomes" id="UP000243975">
    <property type="component" value="Unassembled WGS sequence"/>
</dbReference>
<dbReference type="GO" id="GO:0005856">
    <property type="term" value="C:cytoskeleton"/>
    <property type="evidence" value="ECO:0007669"/>
    <property type="project" value="TreeGrafter"/>
</dbReference>
<evidence type="ECO:0000256" key="3">
    <source>
        <dbReference type="SAM" id="MobiDB-lite"/>
    </source>
</evidence>
<organism evidence="5 6">
    <name type="scientific">Cynara cardunculus var. scolymus</name>
    <name type="common">Globe artichoke</name>
    <name type="synonym">Cynara scolymus</name>
    <dbReference type="NCBI Taxonomy" id="59895"/>
    <lineage>
        <taxon>Eukaryota</taxon>
        <taxon>Viridiplantae</taxon>
        <taxon>Streptophyta</taxon>
        <taxon>Embryophyta</taxon>
        <taxon>Tracheophyta</taxon>
        <taxon>Spermatophyta</taxon>
        <taxon>Magnoliopsida</taxon>
        <taxon>eudicotyledons</taxon>
        <taxon>Gunneridae</taxon>
        <taxon>Pentapetalae</taxon>
        <taxon>asterids</taxon>
        <taxon>campanulids</taxon>
        <taxon>Asterales</taxon>
        <taxon>Asteraceae</taxon>
        <taxon>Carduoideae</taxon>
        <taxon>Cardueae</taxon>
        <taxon>Carduinae</taxon>
        <taxon>Cynara</taxon>
    </lineage>
</organism>
<dbReference type="GO" id="GO:0003779">
    <property type="term" value="F:actin binding"/>
    <property type="evidence" value="ECO:0007669"/>
    <property type="project" value="InterPro"/>
</dbReference>
<protein>
    <recommendedName>
        <fullName evidence="4">NAB domain-containing protein</fullName>
    </recommendedName>
</protein>
<dbReference type="PANTHER" id="PTHR47357:SF1">
    <property type="entry name" value="SPINDLE POLE BODY COMPONENT 110"/>
    <property type="match status" value="1"/>
</dbReference>
<feature type="compositionally biased region" description="Basic and acidic residues" evidence="3">
    <location>
        <begin position="81"/>
        <end position="92"/>
    </location>
</feature>
<feature type="coiled-coil region" evidence="2">
    <location>
        <begin position="224"/>
        <end position="328"/>
    </location>
</feature>
<sequence length="568" mass="65456">MGKHRFRNKIKSILGSDIDPDKDEELKGSNIEMEDNYQKILELLKEEDKDDKNKLVGLIEDFHKHHQSIYERYDHITGELRAKVHSKKEKDSSSSSSSDSDSDDSSSKKGSKNGKMKVADILKEELQASHTDIDELTRKLAVATEEKEALGSEYQAALNKEQETEKKFVELKLEAERLHEENSKLLADNSDLNLKSENARILEAEFIQKLEDMSREKSSLLSEKETAAGTLEELRAVIDRLEGENEDFKSELGVVKAELPKMKEKLETTEEELSSISQTLEATEADKKSLADEIKMKHVEIQELAAECSQLREKLADKEKELLSHAEMHNSHKSETEIKMRGYEVDFESLHSQKREIEKQKEEELSTLAKKSEDKERELLSQIENLTENVSNLQKELESFGIQKSQLDEHVQALLVKVNEKQEEIAILCRQKLESERQLEKSSQEISGYLIQIDSLKQELADKMADERKFLEEKEVHVAREKDLEEEVKWLHSLKAESETEVSKKTQEIAEYINQIENFKEEAAKMTMDQSKTVEEKEGYESRVKDLELELESLNNLKAESESQLEKK</sequence>
<dbReference type="PROSITE" id="PS51774">
    <property type="entry name" value="NAB"/>
    <property type="match status" value="1"/>
</dbReference>
<feature type="region of interest" description="Disordered" evidence="3">
    <location>
        <begin position="354"/>
        <end position="374"/>
    </location>
</feature>
<evidence type="ECO:0000256" key="2">
    <source>
        <dbReference type="SAM" id="Coils"/>
    </source>
</evidence>
<dbReference type="PANTHER" id="PTHR47357">
    <property type="entry name" value="COP1-INTERACTIVE PROTEIN 1"/>
    <property type="match status" value="1"/>
</dbReference>
<name>A0A118JTE9_CYNCS</name>